<gene>
    <name evidence="4" type="ORF">GCM10023351_21880</name>
</gene>
<keyword evidence="2" id="KW-0812">Transmembrane</keyword>
<dbReference type="InterPro" id="IPR009003">
    <property type="entry name" value="Peptidase_S1_PA"/>
</dbReference>
<sequence>MKSSITRGARLGAIGVASALAFGGVAVTSAAAEEGAVAPTEGAAFDELASQFFEDDTVKAVLYDESGNIIVQQLASETEATAKPFSVSASTDAAELADTFRNVTVVPVTEDQLPEALASTDVVGGAGIGLFAPNSDQGATCSVGFTGYTPSGDPAIITAGHCTDLDGTTLSDVYLTTPADDDAAGGTQPSLLAELGTLAFGQFGGAGNSAGDVNDALDIAVVDVTNTELDLLPGVTDWTTPEDLSASLATRVTSVGTAEIGDPILRSGRTTGVSTGEATETQYGVEAGAIVYGGYVSIEGHLVKGFATTNTVDHGDSGGTVISGEKAVGVVTGSVTITESGGGVVEEFMWAHDLQTGLAATDGYSVKLFVAPAEVTSQENGANISWNGEISGTGQAGQELEYAFVPQGGEVDFSQSATASIDGEGNWTIQGPATPGDYTIWFRVNGEGYNVSEVSSFDVQVFPTAPEIVSPKAGESFSEPVTAITGVAAPNTEVTLSGDVTGAVKSDADGNWSYEVELAEPKSYTVAAQQTVNGKTSDKVEITFAVGAPKPAAPAFINPVDGASYTEGEAITSITGSGIDGASVELFVNGESAGTATVEAGVWTIQLDGQLPVGMHQLTARQTVDGVASDDASVAISVAAAPVAPEQPEQPAESPSATPSPTPTTPGAPEQPADPGDDSLAPTGADFGGMAPIALGFGFVLLAGGVVVLARVRQVRSQR</sequence>
<comment type="caution">
    <text evidence="4">The sequence shown here is derived from an EMBL/GenBank/DDBJ whole genome shotgun (WGS) entry which is preliminary data.</text>
</comment>
<keyword evidence="2" id="KW-1133">Transmembrane helix</keyword>
<feature type="region of interest" description="Disordered" evidence="1">
    <location>
        <begin position="641"/>
        <end position="684"/>
    </location>
</feature>
<dbReference type="SUPFAM" id="SSF50494">
    <property type="entry name" value="Trypsin-like serine proteases"/>
    <property type="match status" value="1"/>
</dbReference>
<evidence type="ECO:0000256" key="3">
    <source>
        <dbReference type="SAM" id="SignalP"/>
    </source>
</evidence>
<organism evidence="4 5">
    <name type="scientific">Microbacterium gilvum</name>
    <dbReference type="NCBI Taxonomy" id="1336204"/>
    <lineage>
        <taxon>Bacteria</taxon>
        <taxon>Bacillati</taxon>
        <taxon>Actinomycetota</taxon>
        <taxon>Actinomycetes</taxon>
        <taxon>Micrococcales</taxon>
        <taxon>Microbacteriaceae</taxon>
        <taxon>Microbacterium</taxon>
    </lineage>
</organism>
<evidence type="ECO:0000256" key="1">
    <source>
        <dbReference type="SAM" id="MobiDB-lite"/>
    </source>
</evidence>
<feature type="chain" id="PRO_5046651515" evidence="3">
    <location>
        <begin position="33"/>
        <end position="719"/>
    </location>
</feature>
<accession>A0ABP9A904</accession>
<evidence type="ECO:0000256" key="2">
    <source>
        <dbReference type="SAM" id="Phobius"/>
    </source>
</evidence>
<reference evidence="5" key="1">
    <citation type="journal article" date="2019" name="Int. J. Syst. Evol. Microbiol.">
        <title>The Global Catalogue of Microorganisms (GCM) 10K type strain sequencing project: providing services to taxonomists for standard genome sequencing and annotation.</title>
        <authorList>
            <consortium name="The Broad Institute Genomics Platform"/>
            <consortium name="The Broad Institute Genome Sequencing Center for Infectious Disease"/>
            <person name="Wu L."/>
            <person name="Ma J."/>
        </authorList>
    </citation>
    <scope>NUCLEOTIDE SEQUENCE [LARGE SCALE GENOMIC DNA]</scope>
    <source>
        <strain evidence="5">JCM 18537</strain>
    </source>
</reference>
<name>A0ABP9A904_9MICO</name>
<dbReference type="EMBL" id="BAABKO010000003">
    <property type="protein sequence ID" value="GAA4776780.1"/>
    <property type="molecule type" value="Genomic_DNA"/>
</dbReference>
<keyword evidence="3" id="KW-0732">Signal</keyword>
<keyword evidence="2" id="KW-0472">Membrane</keyword>
<keyword evidence="5" id="KW-1185">Reference proteome</keyword>
<dbReference type="Gene3D" id="2.40.10.10">
    <property type="entry name" value="Trypsin-like serine proteases"/>
    <property type="match status" value="2"/>
</dbReference>
<dbReference type="Proteomes" id="UP001501645">
    <property type="component" value="Unassembled WGS sequence"/>
</dbReference>
<dbReference type="CDD" id="cd21112">
    <property type="entry name" value="alphaLP-like"/>
    <property type="match status" value="1"/>
</dbReference>
<evidence type="ECO:0000313" key="4">
    <source>
        <dbReference type="EMBL" id="GAA4776780.1"/>
    </source>
</evidence>
<protein>
    <submittedName>
        <fullName evidence="4">Uncharacterized protein</fullName>
    </submittedName>
</protein>
<feature type="compositionally biased region" description="Low complexity" evidence="1">
    <location>
        <begin position="641"/>
        <end position="657"/>
    </location>
</feature>
<feature type="signal peptide" evidence="3">
    <location>
        <begin position="1"/>
        <end position="32"/>
    </location>
</feature>
<proteinExistence type="predicted"/>
<dbReference type="Gene3D" id="2.60.40.10">
    <property type="entry name" value="Immunoglobulins"/>
    <property type="match status" value="2"/>
</dbReference>
<evidence type="ECO:0000313" key="5">
    <source>
        <dbReference type="Proteomes" id="UP001501645"/>
    </source>
</evidence>
<dbReference type="InterPro" id="IPR043504">
    <property type="entry name" value="Peptidase_S1_PA_chymotrypsin"/>
</dbReference>
<dbReference type="RefSeq" id="WP_345439054.1">
    <property type="nucleotide sequence ID" value="NZ_BAABKO010000003.1"/>
</dbReference>
<feature type="transmembrane region" description="Helical" evidence="2">
    <location>
        <begin position="689"/>
        <end position="710"/>
    </location>
</feature>
<dbReference type="InterPro" id="IPR013783">
    <property type="entry name" value="Ig-like_fold"/>
</dbReference>